<reference evidence="3" key="1">
    <citation type="journal article" date="2019" name="Int. J. Syst. Evol. Microbiol.">
        <title>The Global Catalogue of Microorganisms (GCM) 10K type strain sequencing project: providing services to taxonomists for standard genome sequencing and annotation.</title>
        <authorList>
            <consortium name="The Broad Institute Genomics Platform"/>
            <consortium name="The Broad Institute Genome Sequencing Center for Infectious Disease"/>
            <person name="Wu L."/>
            <person name="Ma J."/>
        </authorList>
    </citation>
    <scope>NUCLEOTIDE SEQUENCE [LARGE SCALE GENOMIC DNA]</scope>
    <source>
        <strain evidence="3">TBRC 5832</strain>
    </source>
</reference>
<keyword evidence="3" id="KW-1185">Reference proteome</keyword>
<keyword evidence="1" id="KW-0812">Transmembrane</keyword>
<evidence type="ECO:0000313" key="3">
    <source>
        <dbReference type="Proteomes" id="UP001595867"/>
    </source>
</evidence>
<gene>
    <name evidence="2" type="ORF">ACFO0C_07830</name>
</gene>
<comment type="caution">
    <text evidence="2">The sequence shown here is derived from an EMBL/GenBank/DDBJ whole genome shotgun (WGS) entry which is preliminary data.</text>
</comment>
<evidence type="ECO:0000313" key="2">
    <source>
        <dbReference type="EMBL" id="MFC4064836.1"/>
    </source>
</evidence>
<feature type="transmembrane region" description="Helical" evidence="1">
    <location>
        <begin position="56"/>
        <end position="75"/>
    </location>
</feature>
<sequence>MSRRLVCSGLFVAWAVHDVEEVLTASAWSARTVPRLLAEGWPPALVDGIGTTTPRFALAAVVVGVAVLAAAVQGVRTDGHSAFFRAAVLVFGWHGVIHAGQALLVRGYVPGLVTAILLVIPYSILTWRHLRPDLVPTRTVVIVAVAAVALTVAAQTLSRVLLP</sequence>
<protein>
    <submittedName>
        <fullName evidence="2">HXXEE domain-containing protein</fullName>
    </submittedName>
</protein>
<feature type="transmembrane region" description="Helical" evidence="1">
    <location>
        <begin position="139"/>
        <end position="162"/>
    </location>
</feature>
<dbReference type="InterPro" id="IPR025671">
    <property type="entry name" value="HXXEE"/>
</dbReference>
<name>A0ABV8ILJ7_9ACTN</name>
<dbReference type="RefSeq" id="WP_378065873.1">
    <property type="nucleotide sequence ID" value="NZ_JBHSBL010000006.1"/>
</dbReference>
<dbReference type="Pfam" id="PF13787">
    <property type="entry name" value="HXXEE"/>
    <property type="match status" value="1"/>
</dbReference>
<feature type="transmembrane region" description="Helical" evidence="1">
    <location>
        <begin position="82"/>
        <end position="101"/>
    </location>
</feature>
<keyword evidence="1" id="KW-1133">Transmembrane helix</keyword>
<dbReference type="EMBL" id="JBHSBL010000006">
    <property type="protein sequence ID" value="MFC4064836.1"/>
    <property type="molecule type" value="Genomic_DNA"/>
</dbReference>
<evidence type="ECO:0000256" key="1">
    <source>
        <dbReference type="SAM" id="Phobius"/>
    </source>
</evidence>
<organism evidence="2 3">
    <name type="scientific">Actinoplanes subglobosus</name>
    <dbReference type="NCBI Taxonomy" id="1547892"/>
    <lineage>
        <taxon>Bacteria</taxon>
        <taxon>Bacillati</taxon>
        <taxon>Actinomycetota</taxon>
        <taxon>Actinomycetes</taxon>
        <taxon>Micromonosporales</taxon>
        <taxon>Micromonosporaceae</taxon>
        <taxon>Actinoplanes</taxon>
    </lineage>
</organism>
<accession>A0ABV8ILJ7</accession>
<feature type="transmembrane region" description="Helical" evidence="1">
    <location>
        <begin position="107"/>
        <end position="127"/>
    </location>
</feature>
<keyword evidence="1" id="KW-0472">Membrane</keyword>
<proteinExistence type="predicted"/>
<dbReference type="Proteomes" id="UP001595867">
    <property type="component" value="Unassembled WGS sequence"/>
</dbReference>